<dbReference type="InterPro" id="IPR051304">
    <property type="entry name" value="SCF_F-box_domain"/>
</dbReference>
<dbReference type="Pfam" id="PF12937">
    <property type="entry name" value="F-box-like"/>
    <property type="match status" value="1"/>
</dbReference>
<dbReference type="PANTHER" id="PTHR47123">
    <property type="entry name" value="F-BOX PROTEIN SKIP23"/>
    <property type="match status" value="1"/>
</dbReference>
<evidence type="ECO:0000313" key="2">
    <source>
        <dbReference type="EMBL" id="KAB1223730.1"/>
    </source>
</evidence>
<dbReference type="EMBL" id="RXIC02000020">
    <property type="protein sequence ID" value="KAB1223730.1"/>
    <property type="molecule type" value="Genomic_DNA"/>
</dbReference>
<dbReference type="SMART" id="SM00256">
    <property type="entry name" value="FBOX"/>
    <property type="match status" value="1"/>
</dbReference>
<dbReference type="Proteomes" id="UP000516437">
    <property type="component" value="Chromosome 2"/>
</dbReference>
<dbReference type="PANTHER" id="PTHR47123:SF28">
    <property type="entry name" value="F-BOX DOMAIN-CONTAINING PROTEIN"/>
    <property type="match status" value="1"/>
</dbReference>
<accession>A0A6A1WLJ8</accession>
<keyword evidence="3" id="KW-1185">Reference proteome</keyword>
<dbReference type="Pfam" id="PF03478">
    <property type="entry name" value="Beta-prop_KIB1-4"/>
    <property type="match status" value="1"/>
</dbReference>
<dbReference type="InterPro" id="IPR001810">
    <property type="entry name" value="F-box_dom"/>
</dbReference>
<dbReference type="AlphaFoldDB" id="A0A6A1WLJ8"/>
<organism evidence="2 3">
    <name type="scientific">Morella rubra</name>
    <name type="common">Chinese bayberry</name>
    <dbReference type="NCBI Taxonomy" id="262757"/>
    <lineage>
        <taxon>Eukaryota</taxon>
        <taxon>Viridiplantae</taxon>
        <taxon>Streptophyta</taxon>
        <taxon>Embryophyta</taxon>
        <taxon>Tracheophyta</taxon>
        <taxon>Spermatophyta</taxon>
        <taxon>Magnoliopsida</taxon>
        <taxon>eudicotyledons</taxon>
        <taxon>Gunneridae</taxon>
        <taxon>Pentapetalae</taxon>
        <taxon>rosids</taxon>
        <taxon>fabids</taxon>
        <taxon>Fagales</taxon>
        <taxon>Myricaceae</taxon>
        <taxon>Morella</taxon>
    </lineage>
</organism>
<evidence type="ECO:0000313" key="3">
    <source>
        <dbReference type="Proteomes" id="UP000516437"/>
    </source>
</evidence>
<protein>
    <recommendedName>
        <fullName evidence="1">F-box domain-containing protein</fullName>
    </recommendedName>
</protein>
<evidence type="ECO:0000259" key="1">
    <source>
        <dbReference type="SMART" id="SM00256"/>
    </source>
</evidence>
<name>A0A6A1WLJ8_9ROSI</name>
<dbReference type="InterPro" id="IPR036047">
    <property type="entry name" value="F-box-like_dom_sf"/>
</dbReference>
<gene>
    <name evidence="2" type="ORF">CJ030_MR2G004736</name>
</gene>
<comment type="caution">
    <text evidence="2">The sequence shown here is derived from an EMBL/GenBank/DDBJ whole genome shotgun (WGS) entry which is preliminary data.</text>
</comment>
<reference evidence="2 3" key="1">
    <citation type="journal article" date="2019" name="Plant Biotechnol. J.">
        <title>The red bayberry genome and genetic basis of sex determination.</title>
        <authorList>
            <person name="Jia H.M."/>
            <person name="Jia H.J."/>
            <person name="Cai Q.L."/>
            <person name="Wang Y."/>
            <person name="Zhao H.B."/>
            <person name="Yang W.F."/>
            <person name="Wang G.Y."/>
            <person name="Li Y.H."/>
            <person name="Zhan D.L."/>
            <person name="Shen Y.T."/>
            <person name="Niu Q.F."/>
            <person name="Chang L."/>
            <person name="Qiu J."/>
            <person name="Zhao L."/>
            <person name="Xie H.B."/>
            <person name="Fu W.Y."/>
            <person name="Jin J."/>
            <person name="Li X.W."/>
            <person name="Jiao Y."/>
            <person name="Zhou C.C."/>
            <person name="Tu T."/>
            <person name="Chai C.Y."/>
            <person name="Gao J.L."/>
            <person name="Fan L.J."/>
            <person name="van de Weg E."/>
            <person name="Wang J.Y."/>
            <person name="Gao Z.S."/>
        </authorList>
    </citation>
    <scope>NUCLEOTIDE SEQUENCE [LARGE SCALE GENOMIC DNA]</scope>
    <source>
        <tissue evidence="2">Leaves</tissue>
    </source>
</reference>
<proteinExistence type="predicted"/>
<dbReference type="OrthoDB" id="638130at2759"/>
<feature type="domain" description="F-box" evidence="1">
    <location>
        <begin position="10"/>
        <end position="54"/>
    </location>
</feature>
<sequence>MLGSMEWSNLPNELWLSIGQRLDTRLDVLRFRSVCRSWRSSIPPFCAPCPRFPLNFPSPYSVSADSTSLPPELLPLLRRLLPDSERSYEAAYLCQRTFYSLQRLNPTSSSSTAAAADKGCLIQVKESNSRKLRLLEATNFFRSHSNRGIRYPVNLLNYRIVELNRAYRLGWYVNASRLTSSQNERIYLNSGRQPIPGVKKAVMVPKSAKTNAEVCSFSVIFDDAKLGFANCRDGKLNLVVDLNVNCDDIIVFKGQSYVVDRLGILWRIEWSSLKLVKLSPPIHAGWCSPCRKHLVEACGALYVVDRYFDRKPRSMNSKLHSFHMIPGSAITIYCRVYKLDEELGSWVLEENLGDRVFILGPDFSLSFSALEISGYRSNSIYFMDHSGSCVFNLEDHSIGYYS</sequence>
<dbReference type="InterPro" id="IPR005174">
    <property type="entry name" value="KIB1-4_b-propeller"/>
</dbReference>
<dbReference type="SUPFAM" id="SSF81383">
    <property type="entry name" value="F-box domain"/>
    <property type="match status" value="1"/>
</dbReference>
<dbReference type="Gene3D" id="1.20.1280.50">
    <property type="match status" value="1"/>
</dbReference>